<dbReference type="Pfam" id="PF00676">
    <property type="entry name" value="E1_dh"/>
    <property type="match status" value="1"/>
</dbReference>
<dbReference type="KEGG" id="bsan:CHH28_12085"/>
<dbReference type="Gene3D" id="3.40.50.970">
    <property type="match status" value="1"/>
</dbReference>
<evidence type="ECO:0000259" key="5">
    <source>
        <dbReference type="Pfam" id="PF00676"/>
    </source>
</evidence>
<evidence type="ECO:0000256" key="1">
    <source>
        <dbReference type="ARBA" id="ARBA00001964"/>
    </source>
</evidence>
<comment type="catalytic activity">
    <reaction evidence="4">
        <text>N(6)-[(R)-lipoyl]-L-lysyl-[protein] + pyruvate + H(+) = N(6)-[(R)-S(8)-acetyldihydrolipoyl]-L-lysyl-[protein] + CO2</text>
        <dbReference type="Rhea" id="RHEA:19189"/>
        <dbReference type="Rhea" id="RHEA-COMP:10474"/>
        <dbReference type="Rhea" id="RHEA-COMP:10478"/>
        <dbReference type="ChEBI" id="CHEBI:15361"/>
        <dbReference type="ChEBI" id="CHEBI:15378"/>
        <dbReference type="ChEBI" id="CHEBI:16526"/>
        <dbReference type="ChEBI" id="CHEBI:83099"/>
        <dbReference type="ChEBI" id="CHEBI:83111"/>
        <dbReference type="EC" id="1.2.4.1"/>
    </reaction>
</comment>
<dbReference type="SUPFAM" id="SSF52518">
    <property type="entry name" value="Thiamin diphosphate-binding fold (THDP-binding)"/>
    <property type="match status" value="1"/>
</dbReference>
<accession>A0A222FJZ0</accession>
<evidence type="ECO:0000313" key="7">
    <source>
        <dbReference type="Proteomes" id="UP000202440"/>
    </source>
</evidence>
<comment type="function">
    <text evidence="4">The pyruvate dehydrogenase complex catalyzes the overall conversion of pyruvate to acetyl-CoA and CO(2). It contains multiple copies of three enzymatic components: pyruvate dehydrogenase (E1), dihydrolipoamide acetyltransferase (E2) and lipoamide dehydrogenase (E3).</text>
</comment>
<name>A0A222FJZ0_9GAMM</name>
<dbReference type="EC" id="1.2.4.1" evidence="4"/>
<dbReference type="InterPro" id="IPR017596">
    <property type="entry name" value="PdhA/BkdA"/>
</dbReference>
<dbReference type="GO" id="GO:0004739">
    <property type="term" value="F:pyruvate dehydrogenase (acetyl-transferring) activity"/>
    <property type="evidence" value="ECO:0007669"/>
    <property type="project" value="UniProtKB-UniRule"/>
</dbReference>
<evidence type="ECO:0000313" key="6">
    <source>
        <dbReference type="EMBL" id="ASP39365.1"/>
    </source>
</evidence>
<dbReference type="GO" id="GO:0009083">
    <property type="term" value="P:branched-chain amino acid catabolic process"/>
    <property type="evidence" value="ECO:0007669"/>
    <property type="project" value="TreeGrafter"/>
</dbReference>
<dbReference type="EMBL" id="CP022530">
    <property type="protein sequence ID" value="ASP39365.1"/>
    <property type="molecule type" value="Genomic_DNA"/>
</dbReference>
<dbReference type="PANTHER" id="PTHR43380">
    <property type="entry name" value="2-OXOISOVALERATE DEHYDROGENASE SUBUNIT ALPHA, MITOCHONDRIAL"/>
    <property type="match status" value="1"/>
</dbReference>
<reference evidence="6 7" key="1">
    <citation type="submission" date="2017-07" db="EMBL/GenBank/DDBJ databases">
        <title>Annotated genome sequence of Bacterioplanes sanyensis isolated from Red Sea.</title>
        <authorList>
            <person name="Rehman Z.U."/>
        </authorList>
    </citation>
    <scope>NUCLEOTIDE SEQUENCE [LARGE SCALE GENOMIC DNA]</scope>
    <source>
        <strain evidence="6 7">NV9</strain>
    </source>
</reference>
<feature type="domain" description="Dehydrogenase E1 component" evidence="5">
    <location>
        <begin position="35"/>
        <end position="323"/>
    </location>
</feature>
<dbReference type="NCBIfam" id="TIGR03181">
    <property type="entry name" value="PDH_E1_alph_x"/>
    <property type="match status" value="1"/>
</dbReference>
<keyword evidence="3 4" id="KW-0786">Thiamine pyrophosphate</keyword>
<dbReference type="InterPro" id="IPR050771">
    <property type="entry name" value="Alpha-ketoacid_DH_E1_comp"/>
</dbReference>
<dbReference type="AlphaFoldDB" id="A0A222FJZ0"/>
<dbReference type="PANTHER" id="PTHR43380:SF1">
    <property type="entry name" value="2-OXOISOVALERATE DEHYDROGENASE SUBUNIT ALPHA, MITOCHONDRIAL"/>
    <property type="match status" value="1"/>
</dbReference>
<evidence type="ECO:0000256" key="2">
    <source>
        <dbReference type="ARBA" id="ARBA00023002"/>
    </source>
</evidence>
<gene>
    <name evidence="6" type="primary">pdhA</name>
    <name evidence="6" type="ORF">CHH28_12085</name>
</gene>
<evidence type="ECO:0000256" key="3">
    <source>
        <dbReference type="ARBA" id="ARBA00023052"/>
    </source>
</evidence>
<comment type="subunit">
    <text evidence="4">Heterodimer of an alpha and a beta chain.</text>
</comment>
<keyword evidence="2 4" id="KW-0560">Oxidoreductase</keyword>
<dbReference type="InterPro" id="IPR029061">
    <property type="entry name" value="THDP-binding"/>
</dbReference>
<keyword evidence="4 6" id="KW-0670">Pyruvate</keyword>
<dbReference type="Proteomes" id="UP000202440">
    <property type="component" value="Chromosome"/>
</dbReference>
<keyword evidence="7" id="KW-1185">Reference proteome</keyword>
<dbReference type="InterPro" id="IPR001017">
    <property type="entry name" value="DH_E1"/>
</dbReference>
<protein>
    <recommendedName>
        <fullName evidence="4">Pyruvate dehydrogenase E1 component subunit alpha</fullName>
        <ecNumber evidence="4">1.2.4.1</ecNumber>
    </recommendedName>
</protein>
<organism evidence="6 7">
    <name type="scientific">Bacterioplanes sanyensis</name>
    <dbReference type="NCBI Taxonomy" id="1249553"/>
    <lineage>
        <taxon>Bacteria</taxon>
        <taxon>Pseudomonadati</taxon>
        <taxon>Pseudomonadota</taxon>
        <taxon>Gammaproteobacteria</taxon>
        <taxon>Oceanospirillales</taxon>
        <taxon>Oceanospirillaceae</taxon>
        <taxon>Bacterioplanes</taxon>
    </lineage>
</organism>
<comment type="cofactor">
    <cofactor evidence="1 4">
        <name>thiamine diphosphate</name>
        <dbReference type="ChEBI" id="CHEBI:58937"/>
    </cofactor>
</comment>
<dbReference type="CDD" id="cd02000">
    <property type="entry name" value="TPP_E1_PDC_ADC_BCADC"/>
    <property type="match status" value="1"/>
</dbReference>
<sequence length="355" mass="39323">MESLATVIRYLDDDGQACHELPLWAHEMEPLLECYRWMVLTRLFDQKAIALQRTGQCGTYPSSLGQEAISVSLGQAMEAEDIFVPYYRDHGTQLMRGCGMHELLLYWGGDERGSAGGPAQDFPICVPIATQCGHAVGAARALQLQNKPQAVVCTLGDGASSKGDFLEALNLAGVWQLPVVFVLNNNQWAISVSRQQQCGATALALKGIGAGIPSLQVDGNDTIAMMDEVTRALERARSGGGATLIEAISYRLSDHTTADDASRYRPDDEVQQAWKREPIARLKQFLMRQGAWSDALEQQWQEHCQHAVAAAVKHYLEMPEQPPEAMFDYLYADWPSVLDGQLQTFAERRQRRLGE</sequence>
<evidence type="ECO:0000256" key="4">
    <source>
        <dbReference type="RuleBase" id="RU366007"/>
    </source>
</evidence>
<proteinExistence type="predicted"/>
<dbReference type="OrthoDB" id="9766715at2"/>
<dbReference type="RefSeq" id="WP_094060545.1">
    <property type="nucleotide sequence ID" value="NZ_CP022530.1"/>
</dbReference>